<dbReference type="InterPro" id="IPR046121">
    <property type="entry name" value="DUF6118"/>
</dbReference>
<dbReference type="RefSeq" id="WP_272741130.1">
    <property type="nucleotide sequence ID" value="NZ_JAQQKW010000004.1"/>
</dbReference>
<protein>
    <submittedName>
        <fullName evidence="2">DUF6118 family protein</fullName>
    </submittedName>
</protein>
<name>A0ABT5IG29_9CAUL</name>
<organism evidence="2 3">
    <name type="scientific">Asticcacaulis currens</name>
    <dbReference type="NCBI Taxonomy" id="2984210"/>
    <lineage>
        <taxon>Bacteria</taxon>
        <taxon>Pseudomonadati</taxon>
        <taxon>Pseudomonadota</taxon>
        <taxon>Alphaproteobacteria</taxon>
        <taxon>Caulobacterales</taxon>
        <taxon>Caulobacteraceae</taxon>
        <taxon>Asticcacaulis</taxon>
    </lineage>
</organism>
<dbReference type="Pfam" id="PF19613">
    <property type="entry name" value="DUF6118"/>
    <property type="match status" value="1"/>
</dbReference>
<keyword evidence="1" id="KW-0812">Transmembrane</keyword>
<dbReference type="Proteomes" id="UP001216595">
    <property type="component" value="Unassembled WGS sequence"/>
</dbReference>
<evidence type="ECO:0000313" key="3">
    <source>
        <dbReference type="Proteomes" id="UP001216595"/>
    </source>
</evidence>
<proteinExistence type="predicted"/>
<sequence>MEDDTWPKGSTTDEAEAATKAFDGLRKAIDKRGTATAAELKLIRQGVEALFDQVEALRARPDLGQDLAGLKEVCVNIADRLKAMETTPMLKGGVQAFERAGANVVWAAVKTLEQKAQRFDSAAFTLERITRNLQDRQRRWTHLIAVGGLGLLAGVLLVLFVLPRLLPLEVRTQVAAALVGTDRWEAGAVLMQAEKPEAWAAIVHGEKLREKNSQALGRCRELAKKRGAAQKCSITVAP</sequence>
<comment type="caution">
    <text evidence="2">The sequence shown here is derived from an EMBL/GenBank/DDBJ whole genome shotgun (WGS) entry which is preliminary data.</text>
</comment>
<keyword evidence="3" id="KW-1185">Reference proteome</keyword>
<evidence type="ECO:0000256" key="1">
    <source>
        <dbReference type="SAM" id="Phobius"/>
    </source>
</evidence>
<dbReference type="EMBL" id="JAQQKW010000004">
    <property type="protein sequence ID" value="MDC7694421.1"/>
    <property type="molecule type" value="Genomic_DNA"/>
</dbReference>
<keyword evidence="1" id="KW-0472">Membrane</keyword>
<gene>
    <name evidence="2" type="ORF">PQU94_09020</name>
</gene>
<reference evidence="2 3" key="1">
    <citation type="submission" date="2023-01" db="EMBL/GenBank/DDBJ databases">
        <title>Novel species of the genus Asticcacaulis isolated from rivers.</title>
        <authorList>
            <person name="Lu H."/>
        </authorList>
    </citation>
    <scope>NUCLEOTIDE SEQUENCE [LARGE SCALE GENOMIC DNA]</scope>
    <source>
        <strain evidence="2 3">DXS10W</strain>
    </source>
</reference>
<evidence type="ECO:0000313" key="2">
    <source>
        <dbReference type="EMBL" id="MDC7694421.1"/>
    </source>
</evidence>
<accession>A0ABT5IG29</accession>
<feature type="transmembrane region" description="Helical" evidence="1">
    <location>
        <begin position="140"/>
        <end position="162"/>
    </location>
</feature>
<keyword evidence="1" id="KW-1133">Transmembrane helix</keyword>